<comment type="catalytic activity">
    <reaction evidence="16">
        <text>a 1-acyl-sn-glycero-3-phosphocholine + H2O = sn-glycerol 3-phosphocholine + a fatty acid + H(+)</text>
        <dbReference type="Rhea" id="RHEA:15177"/>
        <dbReference type="ChEBI" id="CHEBI:15377"/>
        <dbReference type="ChEBI" id="CHEBI:15378"/>
        <dbReference type="ChEBI" id="CHEBI:16870"/>
        <dbReference type="ChEBI" id="CHEBI:28868"/>
        <dbReference type="ChEBI" id="CHEBI:58168"/>
        <dbReference type="EC" id="3.1.1.5"/>
    </reaction>
</comment>
<evidence type="ECO:0000256" key="3">
    <source>
        <dbReference type="ARBA" id="ARBA00011476"/>
    </source>
</evidence>
<evidence type="ECO:0000256" key="16">
    <source>
        <dbReference type="ARBA" id="ARBA00049531"/>
    </source>
</evidence>
<comment type="similarity">
    <text evidence="2">Belongs to the NTE family.</text>
</comment>
<evidence type="ECO:0000256" key="15">
    <source>
        <dbReference type="ARBA" id="ARBA00030862"/>
    </source>
</evidence>
<evidence type="ECO:0000256" key="7">
    <source>
        <dbReference type="ARBA" id="ARBA00022692"/>
    </source>
</evidence>
<dbReference type="GO" id="GO:0005789">
    <property type="term" value="C:endoplasmic reticulum membrane"/>
    <property type="evidence" value="ECO:0007669"/>
    <property type="project" value="UniProtKB-SubCell"/>
</dbReference>
<feature type="active site" description="Proton acceptor" evidence="17">
    <location>
        <position position="815"/>
    </location>
</feature>
<feature type="region of interest" description="Disordered" evidence="18">
    <location>
        <begin position="1008"/>
        <end position="1044"/>
    </location>
</feature>
<sequence length="1063" mass="120265">MMTKKKNATTHWRNLLLYLMTCAFYWMDSMFLGELHSHLVSIPVAANQYLYRSGDTDDSIYVVLSGTIRVYIDDKGSGSPCIIKMAHRGDGVSSLLSFIDVLTGSPSVFKSVCAKATIDSMVLKVPVSAFLHILNKNPEVLIRIVQHIMARIQRVILVALHQYLGLTKELMHESLFLNRNSINKDEEHSIDDALTGFMKELNFENVEFLREKISFRAIESGDSIMTEDFHNDAGLVYIISGNLIMSMKGESESHKDQILYIASKGEIVGQLALLTGEANFYTARAREKTKVAMITKEVLFNILSESPEMVLSLAHRTISCLSPMVRCVDFALEWINIDSGKVIYRQGDKTDCTYIVLSGRLRSFINAGIKKQMLNEYSRGDMVGLVDVVTSDNRYQTVMAVRDSELCKVPGQLLHLLKIRYPVVVSKLISLLGKRLIGTWNMGPGRTIGTKSALNEGSQFTTVALFSGSHSVPLTAFASELTHALTIVGSVIHISSCTIYDRFGPTAMDSNHEFRLTSWLGQQEDRYDVVVYQSDNDMSEWTLRCLRQADVIFNLVIASGPTDVTQREKDLEFVAKRVRKELVLIHDETITCPKGTRFWLRKRPWISSHFHLQVPKRFLTKRNEKRVIEFYKRRMNNNAPNINSDFSRLARHITGSSVGIVLGGGGARGAAHIGMLKSIQEAGIPIDKVGGVSIGAFIGGLWCSSRDISSVAQKARTYFHRLATRFLLPLLDITYPYTSILSGSYFNYTLMETFDEDLYIEDLWLPFFCVTTDITCSQERVHTKGIFWKYCRASMSYAWLLPPICDPEDGHLLMDGCYVNNVPGDIMARQQCKYILAIDVATLDDRNLYNYGDSLSGWWVLWKKINPFSRSVKIPDQSEIQLRLAFCSHYKNLEELKSNPNYEYIQPPVDRYLPGNFNMFDDILEVGYHHGKTYFTGLRKACDNSAVSEEEDLFPTSGRTYHIPPWLPARKDYKKQWVLQNRKRNESEQSYSFTDLADMVCQHIRDNSDNGSVTLSRSNSSSGFRSRTGSNSSKRSKLRHSSGSGVIKTISANNIDSDGFYHL</sequence>
<dbReference type="Pfam" id="PF00027">
    <property type="entry name" value="cNMP_binding"/>
    <property type="match status" value="3"/>
</dbReference>
<dbReference type="SUPFAM" id="SSF52151">
    <property type="entry name" value="FabD/lysophospholipase-like"/>
    <property type="match status" value="1"/>
</dbReference>
<dbReference type="PROSITE" id="PS01237">
    <property type="entry name" value="UPF0028"/>
    <property type="match status" value="1"/>
</dbReference>
<evidence type="ECO:0000256" key="12">
    <source>
        <dbReference type="ARBA" id="ARBA00023098"/>
    </source>
</evidence>
<feature type="short sequence motif" description="GXSXG" evidence="17">
    <location>
        <begin position="691"/>
        <end position="695"/>
    </location>
</feature>
<evidence type="ECO:0000313" key="21">
    <source>
        <dbReference type="EMBL" id="CDW21609.1"/>
    </source>
</evidence>
<dbReference type="InterPro" id="IPR056556">
    <property type="entry name" value="NTE1_P-loop_dom"/>
</dbReference>
<dbReference type="Gene3D" id="2.60.120.10">
    <property type="entry name" value="Jelly Rolls"/>
    <property type="match status" value="3"/>
</dbReference>
<organism evidence="21">
    <name type="scientific">Lepeophtheirus salmonis</name>
    <name type="common">Salmon louse</name>
    <name type="synonym">Caligus salmonis</name>
    <dbReference type="NCBI Taxonomy" id="72036"/>
    <lineage>
        <taxon>Eukaryota</taxon>
        <taxon>Metazoa</taxon>
        <taxon>Ecdysozoa</taxon>
        <taxon>Arthropoda</taxon>
        <taxon>Crustacea</taxon>
        <taxon>Multicrustacea</taxon>
        <taxon>Hexanauplia</taxon>
        <taxon>Copepoda</taxon>
        <taxon>Siphonostomatoida</taxon>
        <taxon>Caligidae</taxon>
        <taxon>Lepeophtheirus</taxon>
    </lineage>
</organism>
<dbReference type="InterPro" id="IPR000595">
    <property type="entry name" value="cNMP-bd_dom"/>
</dbReference>
<keyword evidence="8 17" id="KW-0378">Hydrolase</keyword>
<evidence type="ECO:0000256" key="14">
    <source>
        <dbReference type="ARBA" id="ARBA00025020"/>
    </source>
</evidence>
<evidence type="ECO:0000256" key="9">
    <source>
        <dbReference type="ARBA" id="ARBA00022824"/>
    </source>
</evidence>
<comment type="subcellular location">
    <subcellularLocation>
        <location evidence="1">Endoplasmic reticulum membrane</location>
        <topology evidence="1">Single-pass type I membrane protein</topology>
    </subcellularLocation>
</comment>
<dbReference type="PANTHER" id="PTHR14226:SF29">
    <property type="entry name" value="NEUROPATHY TARGET ESTERASE SWS"/>
    <property type="match status" value="1"/>
</dbReference>
<keyword evidence="11" id="KW-1133">Transmembrane helix</keyword>
<evidence type="ECO:0000256" key="13">
    <source>
        <dbReference type="ARBA" id="ARBA00023136"/>
    </source>
</evidence>
<dbReference type="Gene3D" id="3.40.1090.10">
    <property type="entry name" value="Cytosolic phospholipase A2 catalytic domain"/>
    <property type="match status" value="2"/>
</dbReference>
<accession>A0A0K2T6B0</accession>
<dbReference type="Pfam" id="PF01734">
    <property type="entry name" value="Patatin"/>
    <property type="match status" value="1"/>
</dbReference>
<evidence type="ECO:0000256" key="18">
    <source>
        <dbReference type="SAM" id="MobiDB-lite"/>
    </source>
</evidence>
<protein>
    <recommendedName>
        <fullName evidence="5">Neuropathy target esterase sws</fullName>
        <ecNumber evidence="4">3.1.1.5</ecNumber>
    </recommendedName>
    <alternativeName>
        <fullName evidence="15">Swiss cheese</fullName>
    </alternativeName>
</protein>
<dbReference type="EC" id="3.1.1.5" evidence="4"/>
<reference evidence="21" key="1">
    <citation type="submission" date="2014-05" db="EMBL/GenBank/DDBJ databases">
        <authorList>
            <person name="Chronopoulou M."/>
        </authorList>
    </citation>
    <scope>NUCLEOTIDE SEQUENCE</scope>
    <source>
        <tissue evidence="21">Whole organism</tissue>
    </source>
</reference>
<evidence type="ECO:0000256" key="1">
    <source>
        <dbReference type="ARBA" id="ARBA00004115"/>
    </source>
</evidence>
<dbReference type="InterPro" id="IPR016035">
    <property type="entry name" value="Acyl_Trfase/lysoPLipase"/>
</dbReference>
<dbReference type="InterPro" id="IPR002641">
    <property type="entry name" value="PNPLA_dom"/>
</dbReference>
<dbReference type="Pfam" id="PF24179">
    <property type="entry name" value="NTE_Ploop"/>
    <property type="match status" value="1"/>
</dbReference>
<name>A0A0K2T6B0_LEPSM</name>
<evidence type="ECO:0000256" key="8">
    <source>
        <dbReference type="ARBA" id="ARBA00022801"/>
    </source>
</evidence>
<evidence type="ECO:0000259" key="19">
    <source>
        <dbReference type="PROSITE" id="PS50042"/>
    </source>
</evidence>
<dbReference type="InterPro" id="IPR014710">
    <property type="entry name" value="RmlC-like_jellyroll"/>
</dbReference>
<feature type="domain" description="Cyclic nucleotide-binding" evidence="19">
    <location>
        <begin position="197"/>
        <end position="309"/>
    </location>
</feature>
<dbReference type="GO" id="GO:0004622">
    <property type="term" value="F:phosphatidylcholine lysophospholipase activity"/>
    <property type="evidence" value="ECO:0007669"/>
    <property type="project" value="UniProtKB-EC"/>
</dbReference>
<dbReference type="CDD" id="cd00038">
    <property type="entry name" value="CAP_ED"/>
    <property type="match status" value="3"/>
</dbReference>
<keyword evidence="7" id="KW-0812">Transmembrane</keyword>
<evidence type="ECO:0000259" key="20">
    <source>
        <dbReference type="PROSITE" id="PS51635"/>
    </source>
</evidence>
<dbReference type="FunFam" id="2.60.120.10:FF:000010">
    <property type="entry name" value="neuropathy target esterase isoform X1"/>
    <property type="match status" value="1"/>
</dbReference>
<dbReference type="EMBL" id="HACA01004248">
    <property type="protein sequence ID" value="CDW21609.1"/>
    <property type="molecule type" value="Transcribed_RNA"/>
</dbReference>
<comment type="subunit">
    <text evidence="3">Interacts with Pka-C3; interaction inhibits the catalytic function of Pka-C3 and the esterase activity of sws.</text>
</comment>
<dbReference type="InterPro" id="IPR018490">
    <property type="entry name" value="cNMP-bd_dom_sf"/>
</dbReference>
<dbReference type="SUPFAM" id="SSF51206">
    <property type="entry name" value="cAMP-binding domain-like"/>
    <property type="match status" value="3"/>
</dbReference>
<feature type="domain" description="Cyclic nucleotide-binding" evidence="19">
    <location>
        <begin position="23"/>
        <end position="151"/>
    </location>
</feature>
<comment type="function">
    <text evidence="14">Phospholipase B that deacylates intracellular phosphatidylcholine (PtdCho), generating glycerophosphocholine (GroPtdCho). This deacylation occurs at both sn-2 and sn-1 positions of PtdCho. Its specific chemical modification by certain organophosphorus (OP) compounds leads to distal axonopathy. Plays a role in the signaling mechanism between neurons and glia that regulates glia wrapping during development of the adult brain. Essential for membrane lipid homeostasis and cell survival in both neurons and glia of the adult brain.</text>
</comment>
<keyword evidence="9" id="KW-0256">Endoplasmic reticulum</keyword>
<comment type="caution">
    <text evidence="17">Lacks conserved residue(s) required for the propagation of feature annotation.</text>
</comment>
<feature type="domain" description="Cyclic nucleotide-binding" evidence="19">
    <location>
        <begin position="331"/>
        <end position="406"/>
    </location>
</feature>
<proteinExistence type="inferred from homology"/>
<feature type="domain" description="PNPLA" evidence="20">
    <location>
        <begin position="660"/>
        <end position="828"/>
    </location>
</feature>
<feature type="compositionally biased region" description="Low complexity" evidence="18">
    <location>
        <begin position="1016"/>
        <end position="1033"/>
    </location>
</feature>
<dbReference type="SMART" id="SM00100">
    <property type="entry name" value="cNMP"/>
    <property type="match status" value="2"/>
</dbReference>
<feature type="active site" description="Nucleophile" evidence="17">
    <location>
        <position position="693"/>
    </location>
</feature>
<dbReference type="PROSITE" id="PS51635">
    <property type="entry name" value="PNPLA"/>
    <property type="match status" value="1"/>
</dbReference>
<feature type="short sequence motif" description="GXGXXG" evidence="17">
    <location>
        <begin position="664"/>
        <end position="669"/>
    </location>
</feature>
<dbReference type="InterPro" id="IPR001423">
    <property type="entry name" value="LysoPLipase_patatin_CS"/>
</dbReference>
<keyword evidence="10 17" id="KW-0442">Lipid degradation</keyword>
<dbReference type="GO" id="GO:0046470">
    <property type="term" value="P:phosphatidylcholine metabolic process"/>
    <property type="evidence" value="ECO:0007669"/>
    <property type="project" value="InterPro"/>
</dbReference>
<dbReference type="PROSITE" id="PS50042">
    <property type="entry name" value="CNMP_BINDING_3"/>
    <property type="match status" value="3"/>
</dbReference>
<keyword evidence="13" id="KW-0472">Membrane</keyword>
<evidence type="ECO:0000256" key="6">
    <source>
        <dbReference type="ARBA" id="ARBA00022553"/>
    </source>
</evidence>
<evidence type="ECO:0000256" key="10">
    <source>
        <dbReference type="ARBA" id="ARBA00022963"/>
    </source>
</evidence>
<dbReference type="InterPro" id="IPR050301">
    <property type="entry name" value="NTE"/>
</dbReference>
<evidence type="ECO:0000256" key="11">
    <source>
        <dbReference type="ARBA" id="ARBA00022989"/>
    </source>
</evidence>
<dbReference type="AlphaFoldDB" id="A0A0K2T6B0"/>
<keyword evidence="12 17" id="KW-0443">Lipid metabolism</keyword>
<dbReference type="OrthoDB" id="421051at2759"/>
<evidence type="ECO:0000256" key="5">
    <source>
        <dbReference type="ARBA" id="ARBA00019369"/>
    </source>
</evidence>
<dbReference type="PANTHER" id="PTHR14226">
    <property type="entry name" value="NEUROPATHY TARGET ESTERASE/SWISS CHEESE D.MELANOGASTER"/>
    <property type="match status" value="1"/>
</dbReference>
<evidence type="ECO:0000256" key="4">
    <source>
        <dbReference type="ARBA" id="ARBA00013274"/>
    </source>
</evidence>
<evidence type="ECO:0000256" key="17">
    <source>
        <dbReference type="PROSITE-ProRule" id="PRU01161"/>
    </source>
</evidence>
<evidence type="ECO:0000256" key="2">
    <source>
        <dbReference type="ARBA" id="ARBA00006636"/>
    </source>
</evidence>
<dbReference type="GO" id="GO:0016042">
    <property type="term" value="P:lipid catabolic process"/>
    <property type="evidence" value="ECO:0007669"/>
    <property type="project" value="UniProtKB-UniRule"/>
</dbReference>
<keyword evidence="6" id="KW-0597">Phosphoprotein</keyword>